<sequence>MNYANMTKECPKCGGTDLGRGKHNGYGVMYPDGKMSLGSEVLYIICTTCGYVIESYVRKPEKFKGTL</sequence>
<keyword evidence="1" id="KW-0648">Protein biosynthesis</keyword>
<dbReference type="GO" id="GO:0003743">
    <property type="term" value="F:translation initiation factor activity"/>
    <property type="evidence" value="ECO:0007669"/>
    <property type="project" value="UniProtKB-KW"/>
</dbReference>
<keyword evidence="1" id="KW-0396">Initiation factor</keyword>
<gene>
    <name evidence="1" type="ORF">EJA10_04780</name>
</gene>
<dbReference type="Proteomes" id="UP000279911">
    <property type="component" value="Unassembled WGS sequence"/>
</dbReference>
<organism evidence="1 2">
    <name type="scientific">Mesobacillus subterraneus</name>
    <dbReference type="NCBI Taxonomy" id="285983"/>
    <lineage>
        <taxon>Bacteria</taxon>
        <taxon>Bacillati</taxon>
        <taxon>Bacillota</taxon>
        <taxon>Bacilli</taxon>
        <taxon>Bacillales</taxon>
        <taxon>Bacillaceae</taxon>
        <taxon>Mesobacillus</taxon>
    </lineage>
</organism>
<evidence type="ECO:0000313" key="2">
    <source>
        <dbReference type="Proteomes" id="UP000279911"/>
    </source>
</evidence>
<accession>A0A427TVA4</accession>
<reference evidence="2" key="1">
    <citation type="submission" date="2018-12" db="EMBL/GenBank/DDBJ databases">
        <title>Bacillus chawlae sp. nov., Bacillus glennii sp. nov., and Bacillus saganii sp. nov. Isolated from the Vehicle Assembly Building at Kennedy Space Center where the Viking Spacecraft were Assembled.</title>
        <authorList>
            <person name="Seuylemezian A."/>
            <person name="Vaishampayan P."/>
        </authorList>
    </citation>
    <scope>NUCLEOTIDE SEQUENCE [LARGE SCALE GENOMIC DNA]</scope>
    <source>
        <strain evidence="2">DSM 13966</strain>
    </source>
</reference>
<evidence type="ECO:0000313" key="1">
    <source>
        <dbReference type="EMBL" id="RSD28403.1"/>
    </source>
</evidence>
<dbReference type="RefSeq" id="WP_125478875.1">
    <property type="nucleotide sequence ID" value="NZ_RSFW01000007.1"/>
</dbReference>
<comment type="caution">
    <text evidence="1">The sequence shown here is derived from an EMBL/GenBank/DDBJ whole genome shotgun (WGS) entry which is preliminary data.</text>
</comment>
<proteinExistence type="predicted"/>
<name>A0A427TVA4_9BACI</name>
<protein>
    <submittedName>
        <fullName evidence="1">Transcription initiation factor TFIIIB</fullName>
    </submittedName>
</protein>
<dbReference type="OrthoDB" id="1822642at2"/>
<dbReference type="EMBL" id="RSFW01000007">
    <property type="protein sequence ID" value="RSD28403.1"/>
    <property type="molecule type" value="Genomic_DNA"/>
</dbReference>
<dbReference type="AlphaFoldDB" id="A0A427TVA4"/>